<dbReference type="EMBL" id="WJQU01000002">
    <property type="protein sequence ID" value="KAJ6640785.1"/>
    <property type="molecule type" value="Genomic_DNA"/>
</dbReference>
<dbReference type="Gene3D" id="3.90.180.10">
    <property type="entry name" value="Medium-chain alcohol dehydrogenases, catalytic domain"/>
    <property type="match status" value="1"/>
</dbReference>
<evidence type="ECO:0000256" key="24">
    <source>
        <dbReference type="ARBA" id="ARBA00047878"/>
    </source>
</evidence>
<evidence type="ECO:0000256" key="32">
    <source>
        <dbReference type="ARBA" id="ARBA00049070"/>
    </source>
</evidence>
<keyword evidence="7" id="KW-0963">Cytoplasm</keyword>
<evidence type="ECO:0000256" key="6">
    <source>
        <dbReference type="ARBA" id="ARBA00020651"/>
    </source>
</evidence>
<reference evidence="36" key="1">
    <citation type="submission" date="2022-07" db="EMBL/GenBank/DDBJ databases">
        <authorList>
            <person name="Trinca V."/>
            <person name="Uliana J.V.C."/>
            <person name="Torres T.T."/>
            <person name="Ward R.J."/>
            <person name="Monesi N."/>
        </authorList>
    </citation>
    <scope>NUCLEOTIDE SEQUENCE</scope>
    <source>
        <strain evidence="36">HSMRA1968</strain>
        <tissue evidence="36">Whole embryos</tissue>
    </source>
</reference>
<comment type="catalytic activity">
    <reaction evidence="24">
        <text>13,14-dihydro-15-oxo-prostaglandin F1alpha + NADP(+) = 15-oxoprostaglandin F1alpha + NADPH + H(+)</text>
        <dbReference type="Rhea" id="RHEA:50592"/>
        <dbReference type="ChEBI" id="CHEBI:15378"/>
        <dbReference type="ChEBI" id="CHEBI:57783"/>
        <dbReference type="ChEBI" id="CHEBI:58349"/>
        <dbReference type="ChEBI" id="CHEBI:79072"/>
        <dbReference type="ChEBI" id="CHEBI:133411"/>
    </reaction>
    <physiologicalReaction direction="right-to-left" evidence="24">
        <dbReference type="Rhea" id="RHEA:50594"/>
    </physiologicalReaction>
</comment>
<dbReference type="SMART" id="SM00829">
    <property type="entry name" value="PKS_ER"/>
    <property type="match status" value="1"/>
</dbReference>
<keyword evidence="8" id="KW-0644">Prostaglandin metabolism</keyword>
<evidence type="ECO:0000256" key="28">
    <source>
        <dbReference type="ARBA" id="ARBA00048387"/>
    </source>
</evidence>
<comment type="catalytic activity">
    <reaction evidence="34">
        <text>hexanal + NADP(+) = (E)-hex-2-enal + NADPH + H(+)</text>
        <dbReference type="Rhea" id="RHEA:50776"/>
        <dbReference type="ChEBI" id="CHEBI:15378"/>
        <dbReference type="ChEBI" id="CHEBI:28913"/>
        <dbReference type="ChEBI" id="CHEBI:57783"/>
        <dbReference type="ChEBI" id="CHEBI:58349"/>
        <dbReference type="ChEBI" id="CHEBI:88528"/>
    </reaction>
    <physiologicalReaction direction="right-to-left" evidence="34">
        <dbReference type="Rhea" id="RHEA:50778"/>
    </physiologicalReaction>
</comment>
<dbReference type="EC" id="1.3.1.48" evidence="4"/>
<keyword evidence="9" id="KW-0597">Phosphoprotein</keyword>
<dbReference type="EC" id="1.3.1.74" evidence="5"/>
<dbReference type="InterPro" id="IPR020843">
    <property type="entry name" value="ER"/>
</dbReference>
<organism evidence="36 37">
    <name type="scientific">Pseudolycoriella hygida</name>
    <dbReference type="NCBI Taxonomy" id="35572"/>
    <lineage>
        <taxon>Eukaryota</taxon>
        <taxon>Metazoa</taxon>
        <taxon>Ecdysozoa</taxon>
        <taxon>Arthropoda</taxon>
        <taxon>Hexapoda</taxon>
        <taxon>Insecta</taxon>
        <taxon>Pterygota</taxon>
        <taxon>Neoptera</taxon>
        <taxon>Endopterygota</taxon>
        <taxon>Diptera</taxon>
        <taxon>Nematocera</taxon>
        <taxon>Sciaroidea</taxon>
        <taxon>Sciaridae</taxon>
        <taxon>Pseudolycoriella</taxon>
    </lineage>
</organism>
<dbReference type="GO" id="GO:0032440">
    <property type="term" value="F:2-alkenal reductase [NAD(P)H] activity"/>
    <property type="evidence" value="ECO:0007669"/>
    <property type="project" value="UniProtKB-EC"/>
</dbReference>
<evidence type="ECO:0000256" key="14">
    <source>
        <dbReference type="ARBA" id="ARBA00023098"/>
    </source>
</evidence>
<dbReference type="SUPFAM" id="SSF51735">
    <property type="entry name" value="NAD(P)-binding Rossmann-fold domains"/>
    <property type="match status" value="1"/>
</dbReference>
<dbReference type="GO" id="GO:0006693">
    <property type="term" value="P:prostaglandin metabolic process"/>
    <property type="evidence" value="ECO:0007669"/>
    <property type="project" value="UniProtKB-KW"/>
</dbReference>
<dbReference type="Pfam" id="PF00107">
    <property type="entry name" value="ADH_zinc_N"/>
    <property type="match status" value="1"/>
</dbReference>
<evidence type="ECO:0000256" key="21">
    <source>
        <dbReference type="ARBA" id="ARBA00047617"/>
    </source>
</evidence>
<keyword evidence="10" id="KW-0276">Fatty acid metabolism</keyword>
<accession>A0A9Q0S289</accession>
<evidence type="ECO:0000256" key="7">
    <source>
        <dbReference type="ARBA" id="ARBA00022490"/>
    </source>
</evidence>
<comment type="similarity">
    <text evidence="2">Belongs to the NADP-dependent oxidoreductase L4BD family.</text>
</comment>
<evidence type="ECO:0000256" key="19">
    <source>
        <dbReference type="ARBA" id="ARBA00033119"/>
    </source>
</evidence>
<evidence type="ECO:0000256" key="33">
    <source>
        <dbReference type="ARBA" id="ARBA00049179"/>
    </source>
</evidence>
<evidence type="ECO:0000256" key="13">
    <source>
        <dbReference type="ARBA" id="ARBA00023002"/>
    </source>
</evidence>
<evidence type="ECO:0000256" key="1">
    <source>
        <dbReference type="ARBA" id="ARBA00004496"/>
    </source>
</evidence>
<dbReference type="PANTHER" id="PTHR43205">
    <property type="entry name" value="PROSTAGLANDIN REDUCTASE"/>
    <property type="match status" value="1"/>
</dbReference>
<dbReference type="InterPro" id="IPR014190">
    <property type="entry name" value="PTGR1"/>
</dbReference>
<comment type="catalytic activity">
    <reaction evidence="30">
        <text>6-trans-leukotriene B4 + NADP(+) = 12-oxo-(5S)-hydroxy-(6E,8E,10E,14Z)-eicosatetraenoate + NADPH + H(+)</text>
        <dbReference type="Rhea" id="RHEA:51204"/>
        <dbReference type="ChEBI" id="CHEBI:15378"/>
        <dbReference type="ChEBI" id="CHEBI:57783"/>
        <dbReference type="ChEBI" id="CHEBI:58349"/>
        <dbReference type="ChEBI" id="CHEBI:90723"/>
        <dbReference type="ChEBI" id="CHEBI:133974"/>
    </reaction>
    <physiologicalReaction direction="left-to-right" evidence="30">
        <dbReference type="Rhea" id="RHEA:51205"/>
    </physiologicalReaction>
</comment>
<comment type="catalytic activity">
    <reaction evidence="29">
        <text>20-hydroxy-leukotriene B4 + NADP(+) = 12-oxo-20-hydroxy-leukotriene B4 + NADPH + H(+)</text>
        <dbReference type="Rhea" id="RHEA:51208"/>
        <dbReference type="ChEBI" id="CHEBI:15378"/>
        <dbReference type="ChEBI" id="CHEBI:57460"/>
        <dbReference type="ChEBI" id="CHEBI:57783"/>
        <dbReference type="ChEBI" id="CHEBI:58349"/>
        <dbReference type="ChEBI" id="CHEBI:133346"/>
    </reaction>
    <physiologicalReaction direction="left-to-right" evidence="29">
        <dbReference type="Rhea" id="RHEA:51209"/>
    </physiologicalReaction>
</comment>
<dbReference type="PANTHER" id="PTHR43205:SF7">
    <property type="entry name" value="PROSTAGLANDIN REDUCTASE 1"/>
    <property type="match status" value="1"/>
</dbReference>
<evidence type="ECO:0000256" key="9">
    <source>
        <dbReference type="ARBA" id="ARBA00022553"/>
    </source>
</evidence>
<comment type="catalytic activity">
    <reaction evidence="28">
        <text>4-hydroxynonanal + NADP(+) = (E)-4-hydroxynon-2-enal + NADPH + H(+)</text>
        <dbReference type="Rhea" id="RHEA:64736"/>
        <dbReference type="ChEBI" id="CHEBI:15378"/>
        <dbReference type="ChEBI" id="CHEBI:57783"/>
        <dbReference type="ChEBI" id="CHEBI:58349"/>
        <dbReference type="ChEBI" id="CHEBI:58968"/>
        <dbReference type="ChEBI" id="CHEBI:156112"/>
    </reaction>
    <physiologicalReaction direction="right-to-left" evidence="28">
        <dbReference type="Rhea" id="RHEA:64738"/>
    </physiologicalReaction>
</comment>
<evidence type="ECO:0000256" key="26">
    <source>
        <dbReference type="ARBA" id="ARBA00048066"/>
    </source>
</evidence>
<sequence length="338" mass="37821">MSKTSKVWILKKLFEGEPKLSDFELEEQELREINDGELICEAEYLSVDPYMRVYVSRIPSLPSPMIGTQVAKVIESKNATYPVGSYIYGHFGWRSRTLVTALDDPKVHPIKPYPCPDLGKHPISYALGCCGRVGNSAYFGLLDLCKPKLGETVVVSGAAGAVGCLVGQIAKIYGTKVIGIAGGMEKCNWLTDELGFDQAIDYKSDKFYENLVAATANGVDVYFDNVGGMISYQVMQRMNQFGRISICGSISSYNLDPSQVPTVPQLNDFHRKNLRMEGFLVNRWLGDRWFEGITQIKQWLDDDKIKYKETVTKGFENMPQAFIDMLRGKNFGKAIVKV</sequence>
<dbReference type="GO" id="GO:0005737">
    <property type="term" value="C:cytoplasm"/>
    <property type="evidence" value="ECO:0007669"/>
    <property type="project" value="UniProtKB-SubCell"/>
</dbReference>
<comment type="catalytic activity">
    <reaction evidence="22">
        <text>pentan-2-one + NADP(+) = (E)-pent-3-en-2-one + NADPH + H(+)</text>
        <dbReference type="Rhea" id="RHEA:50788"/>
        <dbReference type="ChEBI" id="CHEBI:15378"/>
        <dbReference type="ChEBI" id="CHEBI:16472"/>
        <dbReference type="ChEBI" id="CHEBI:57783"/>
        <dbReference type="ChEBI" id="CHEBI:58349"/>
        <dbReference type="ChEBI" id="CHEBI:145276"/>
    </reaction>
    <physiologicalReaction direction="right-to-left" evidence="22">
        <dbReference type="Rhea" id="RHEA:50790"/>
    </physiologicalReaction>
</comment>
<comment type="catalytic activity">
    <reaction evidence="21">
        <text>decanal + NADP(+) = (2E)-decenal + NADPH + H(+)</text>
        <dbReference type="Rhea" id="RHEA:50612"/>
        <dbReference type="ChEBI" id="CHEBI:15378"/>
        <dbReference type="ChEBI" id="CHEBI:31457"/>
        <dbReference type="ChEBI" id="CHEBI:57783"/>
        <dbReference type="ChEBI" id="CHEBI:58349"/>
        <dbReference type="ChEBI" id="CHEBI:133455"/>
    </reaction>
    <physiologicalReaction direction="right-to-left" evidence="21">
        <dbReference type="Rhea" id="RHEA:50614"/>
    </physiologicalReaction>
</comment>
<evidence type="ECO:0000313" key="37">
    <source>
        <dbReference type="Proteomes" id="UP001151699"/>
    </source>
</evidence>
<gene>
    <name evidence="36" type="primary">Ptgr1_1</name>
    <name evidence="36" type="ORF">Bhyg_05717</name>
</gene>
<comment type="caution">
    <text evidence="36">The sequence shown here is derived from an EMBL/GenBank/DDBJ whole genome shotgun (WGS) entry which is preliminary data.</text>
</comment>
<name>A0A9Q0S289_9DIPT</name>
<dbReference type="AlphaFoldDB" id="A0A9Q0S289"/>
<dbReference type="OrthoDB" id="809632at2759"/>
<keyword evidence="14" id="KW-0443">Lipid metabolism</keyword>
<evidence type="ECO:0000256" key="31">
    <source>
        <dbReference type="ARBA" id="ARBA00049068"/>
    </source>
</evidence>
<evidence type="ECO:0000256" key="5">
    <source>
        <dbReference type="ARBA" id="ARBA00012410"/>
    </source>
</evidence>
<feature type="domain" description="Enoyl reductase (ER)" evidence="35">
    <location>
        <begin position="16"/>
        <end position="336"/>
    </location>
</feature>
<dbReference type="CDD" id="cd08294">
    <property type="entry name" value="leukotriene_B4_DH_like"/>
    <property type="match status" value="1"/>
</dbReference>
<dbReference type="Gene3D" id="3.40.50.720">
    <property type="entry name" value="NAD(P)-binding Rossmann-like Domain"/>
    <property type="match status" value="1"/>
</dbReference>
<dbReference type="Proteomes" id="UP001151699">
    <property type="component" value="Chromosome B"/>
</dbReference>
<comment type="catalytic activity">
    <reaction evidence="20">
        <text>octanal + NADP(+) = (2E)-octenal + NADPH + H(+)</text>
        <dbReference type="Rhea" id="RHEA:50780"/>
        <dbReference type="ChEBI" id="CHEBI:15378"/>
        <dbReference type="ChEBI" id="CHEBI:17935"/>
        <dbReference type="ChEBI" id="CHEBI:57783"/>
        <dbReference type="ChEBI" id="CHEBI:58349"/>
        <dbReference type="ChEBI" id="CHEBI:61748"/>
    </reaction>
    <physiologicalReaction direction="right-to-left" evidence="20">
        <dbReference type="Rhea" id="RHEA:50782"/>
    </physiologicalReaction>
</comment>
<keyword evidence="11" id="KW-0521">NADP</keyword>
<proteinExistence type="inferred from homology"/>
<evidence type="ECO:0000256" key="29">
    <source>
        <dbReference type="ARBA" id="ARBA00048591"/>
    </source>
</evidence>
<evidence type="ECO:0000256" key="25">
    <source>
        <dbReference type="ARBA" id="ARBA00047903"/>
    </source>
</evidence>
<evidence type="ECO:0000256" key="10">
    <source>
        <dbReference type="ARBA" id="ARBA00022832"/>
    </source>
</evidence>
<dbReference type="GO" id="GO:0047522">
    <property type="term" value="F:15-oxoprostaglandin 13-reductase [NAD(P)+] activity"/>
    <property type="evidence" value="ECO:0007669"/>
    <property type="project" value="UniProtKB-EC"/>
</dbReference>
<evidence type="ECO:0000256" key="4">
    <source>
        <dbReference type="ARBA" id="ARBA00011981"/>
    </source>
</evidence>
<keyword evidence="37" id="KW-1185">Reference proteome</keyword>
<comment type="catalytic activity">
    <reaction evidence="23">
        <text>leukotriene B4 + NADP(+) = 12-oxo-leukotriene B4 + NADPH + H(+)</text>
        <dbReference type="Rhea" id="RHEA:50608"/>
        <dbReference type="ChEBI" id="CHEBI:15378"/>
        <dbReference type="ChEBI" id="CHEBI:57461"/>
        <dbReference type="ChEBI" id="CHEBI:57783"/>
        <dbReference type="ChEBI" id="CHEBI:58349"/>
        <dbReference type="ChEBI" id="CHEBI:133309"/>
    </reaction>
    <physiologicalReaction direction="left-to-right" evidence="23">
        <dbReference type="Rhea" id="RHEA:50609"/>
    </physiologicalReaction>
</comment>
<evidence type="ECO:0000256" key="27">
    <source>
        <dbReference type="ARBA" id="ARBA00048290"/>
    </source>
</evidence>
<evidence type="ECO:0000256" key="12">
    <source>
        <dbReference type="ARBA" id="ARBA00022990"/>
    </source>
</evidence>
<comment type="subunit">
    <text evidence="3">Monomer or homodimer.</text>
</comment>
<keyword evidence="13" id="KW-0560">Oxidoreductase</keyword>
<comment type="catalytic activity">
    <reaction evidence="31">
        <text>(5S,12S)-dihydroxy-(6E,10E,12E,14Z)-eicosatetraenoate + NADP(+) = 12-oxo-(5S)-hydroxy-(6E,8E,10E,14Z)-eicosatetraenoate + NADPH + H(+)</text>
        <dbReference type="Rhea" id="RHEA:51212"/>
        <dbReference type="ChEBI" id="CHEBI:15378"/>
        <dbReference type="ChEBI" id="CHEBI:57783"/>
        <dbReference type="ChEBI" id="CHEBI:58349"/>
        <dbReference type="ChEBI" id="CHEBI:133974"/>
        <dbReference type="ChEBI" id="CHEBI:133975"/>
    </reaction>
    <physiologicalReaction direction="left-to-right" evidence="31">
        <dbReference type="Rhea" id="RHEA:51213"/>
    </physiologicalReaction>
</comment>
<comment type="catalytic activity">
    <reaction evidence="25">
        <text>dodecanal + NADP(+) = (2E)-dodecenal + NADPH + H(+)</text>
        <dbReference type="Rhea" id="RHEA:50784"/>
        <dbReference type="ChEBI" id="CHEBI:15378"/>
        <dbReference type="ChEBI" id="CHEBI:27836"/>
        <dbReference type="ChEBI" id="CHEBI:57783"/>
        <dbReference type="ChEBI" id="CHEBI:58349"/>
        <dbReference type="ChEBI" id="CHEBI:133741"/>
    </reaction>
    <physiologicalReaction direction="right-to-left" evidence="25">
        <dbReference type="Rhea" id="RHEA:50786"/>
    </physiologicalReaction>
</comment>
<evidence type="ECO:0000256" key="22">
    <source>
        <dbReference type="ARBA" id="ARBA00047742"/>
    </source>
</evidence>
<dbReference type="InterPro" id="IPR041694">
    <property type="entry name" value="ADH_N_2"/>
</dbReference>
<dbReference type="InterPro" id="IPR011032">
    <property type="entry name" value="GroES-like_sf"/>
</dbReference>
<evidence type="ECO:0000256" key="20">
    <source>
        <dbReference type="ARBA" id="ARBA00047461"/>
    </source>
</evidence>
<evidence type="ECO:0000256" key="23">
    <source>
        <dbReference type="ARBA" id="ARBA00047871"/>
    </source>
</evidence>
<dbReference type="Pfam" id="PF16884">
    <property type="entry name" value="ADH_N_2"/>
    <property type="match status" value="1"/>
</dbReference>
<dbReference type="InterPro" id="IPR013149">
    <property type="entry name" value="ADH-like_C"/>
</dbReference>
<comment type="subcellular location">
    <subcellularLocation>
        <location evidence="1">Cytoplasm</location>
    </subcellularLocation>
</comment>
<evidence type="ECO:0000313" key="36">
    <source>
        <dbReference type="EMBL" id="KAJ6640785.1"/>
    </source>
</evidence>
<comment type="catalytic activity">
    <reaction evidence="33">
        <text>an n-alkanal + NADP(+) = an alk-2-enal + NADPH + H(+)</text>
        <dbReference type="Rhea" id="RHEA:13737"/>
        <dbReference type="ChEBI" id="CHEBI:12834"/>
        <dbReference type="ChEBI" id="CHEBI:13757"/>
        <dbReference type="ChEBI" id="CHEBI:15378"/>
        <dbReference type="ChEBI" id="CHEBI:57783"/>
        <dbReference type="ChEBI" id="CHEBI:58349"/>
        <dbReference type="EC" id="1.3.1.74"/>
    </reaction>
    <physiologicalReaction direction="right-to-left" evidence="33">
        <dbReference type="Rhea" id="RHEA:13739"/>
    </physiologicalReaction>
</comment>
<evidence type="ECO:0000256" key="17">
    <source>
        <dbReference type="ARBA" id="ARBA00032255"/>
    </source>
</evidence>
<comment type="catalytic activity">
    <reaction evidence="27">
        <text>13,14-dihydro-15-oxo-PGF2alpha + NADP(+) = 15-oxoprostaglandin F2alpha + NADPH + H(+)</text>
        <dbReference type="Rhea" id="RHEA:50588"/>
        <dbReference type="ChEBI" id="CHEBI:15378"/>
        <dbReference type="ChEBI" id="CHEBI:57783"/>
        <dbReference type="ChEBI" id="CHEBI:58349"/>
        <dbReference type="ChEBI" id="CHEBI:133374"/>
        <dbReference type="ChEBI" id="CHEBI:133409"/>
    </reaction>
    <physiologicalReaction direction="right-to-left" evidence="27">
        <dbReference type="Rhea" id="RHEA:50590"/>
    </physiologicalReaction>
</comment>
<dbReference type="FunFam" id="3.40.50.720:FF:000121">
    <property type="entry name" value="Prostaglandin reductase 2"/>
    <property type="match status" value="1"/>
</dbReference>
<evidence type="ECO:0000256" key="11">
    <source>
        <dbReference type="ARBA" id="ARBA00022857"/>
    </source>
</evidence>
<evidence type="ECO:0000256" key="34">
    <source>
        <dbReference type="ARBA" id="ARBA00049368"/>
    </source>
</evidence>
<evidence type="ECO:0000256" key="16">
    <source>
        <dbReference type="ARBA" id="ARBA00031851"/>
    </source>
</evidence>
<dbReference type="InterPro" id="IPR045010">
    <property type="entry name" value="MDR_fam"/>
</dbReference>
<keyword evidence="12" id="KW-0007">Acetylation</keyword>
<protein>
    <recommendedName>
        <fullName evidence="6">Prostaglandin reductase 1</fullName>
        <ecNumber evidence="4">1.3.1.48</ecNumber>
        <ecNumber evidence="5">1.3.1.74</ecNumber>
    </recommendedName>
    <alternativeName>
        <fullName evidence="19">15-oxoprostaglandin 13-reductase</fullName>
    </alternativeName>
    <alternativeName>
        <fullName evidence="17">Dithiolethione-inducible gene 1 protein</fullName>
    </alternativeName>
    <alternativeName>
        <fullName evidence="16">Leukotriene B4 12-hydroxydehydrogenase</fullName>
    </alternativeName>
    <alternativeName>
        <fullName evidence="18">NAD(P)H-dependent alkenal/one oxidoreductase</fullName>
    </alternativeName>
</protein>
<comment type="catalytic activity">
    <reaction evidence="32">
        <text>13,14-dihydro-15-oxo-prostaglandin E1 + NADP(+) = 15-oxoprostaglandin E1 + NADPH + H(+)</text>
        <dbReference type="Rhea" id="RHEA:50584"/>
        <dbReference type="ChEBI" id="CHEBI:15378"/>
        <dbReference type="ChEBI" id="CHEBI:57401"/>
        <dbReference type="ChEBI" id="CHEBI:57783"/>
        <dbReference type="ChEBI" id="CHEBI:58349"/>
        <dbReference type="ChEBI" id="CHEBI:133408"/>
    </reaction>
    <physiologicalReaction direction="right-to-left" evidence="32">
        <dbReference type="Rhea" id="RHEA:50586"/>
    </physiologicalReaction>
</comment>
<keyword evidence="15" id="KW-0379">Hydroxylation</keyword>
<evidence type="ECO:0000256" key="18">
    <source>
        <dbReference type="ARBA" id="ARBA00032297"/>
    </source>
</evidence>
<evidence type="ECO:0000256" key="15">
    <source>
        <dbReference type="ARBA" id="ARBA00023278"/>
    </source>
</evidence>
<dbReference type="SUPFAM" id="SSF50129">
    <property type="entry name" value="GroES-like"/>
    <property type="match status" value="2"/>
</dbReference>
<evidence type="ECO:0000256" key="8">
    <source>
        <dbReference type="ARBA" id="ARBA00022501"/>
    </source>
</evidence>
<evidence type="ECO:0000256" key="3">
    <source>
        <dbReference type="ARBA" id="ARBA00011852"/>
    </source>
</evidence>
<evidence type="ECO:0000256" key="2">
    <source>
        <dbReference type="ARBA" id="ARBA00010460"/>
    </source>
</evidence>
<dbReference type="InterPro" id="IPR036291">
    <property type="entry name" value="NAD(P)-bd_dom_sf"/>
</dbReference>
<comment type="catalytic activity">
    <reaction evidence="26">
        <text>nonan-2-one + NADP(+) = (3E)-nonen-2-one + NADPH + H(+)</text>
        <dbReference type="Rhea" id="RHEA:50616"/>
        <dbReference type="ChEBI" id="CHEBI:15378"/>
        <dbReference type="ChEBI" id="CHEBI:57783"/>
        <dbReference type="ChEBI" id="CHEBI:58349"/>
        <dbReference type="ChEBI" id="CHEBI:77927"/>
        <dbReference type="ChEBI" id="CHEBI:133457"/>
    </reaction>
    <physiologicalReaction direction="right-to-left" evidence="26">
        <dbReference type="Rhea" id="RHEA:50618"/>
    </physiologicalReaction>
</comment>
<evidence type="ECO:0000256" key="30">
    <source>
        <dbReference type="ARBA" id="ARBA00048953"/>
    </source>
</evidence>
<evidence type="ECO:0000259" key="35">
    <source>
        <dbReference type="SMART" id="SM00829"/>
    </source>
</evidence>